<dbReference type="PANTHER" id="PTHR20661:SF0">
    <property type="entry name" value="PHOSPHATIDYLINOSITOL-GLYCAN BIOSYNTHESIS CLASS W PROTEIN"/>
    <property type="match status" value="1"/>
</dbReference>
<dbReference type="PANTHER" id="PTHR20661">
    <property type="entry name" value="PHOSPHATIDYLINOSITOL-GLYCAN BIOSYNTHESIS CLASS W PROTEIN"/>
    <property type="match status" value="1"/>
</dbReference>
<dbReference type="GO" id="GO:0016020">
    <property type="term" value="C:membrane"/>
    <property type="evidence" value="ECO:0007669"/>
    <property type="project" value="UniProtKB-SubCell"/>
</dbReference>
<evidence type="ECO:0000256" key="2">
    <source>
        <dbReference type="ARBA" id="ARBA00022692"/>
    </source>
</evidence>
<comment type="subcellular location">
    <subcellularLocation>
        <location evidence="1">Membrane</location>
        <topology evidence="1">Multi-pass membrane protein</topology>
    </subcellularLocation>
</comment>
<dbReference type="STRING" id="6313.A0A0K0DDD4"/>
<feature type="transmembrane region" description="Helical" evidence="5">
    <location>
        <begin position="87"/>
        <end position="107"/>
    </location>
</feature>
<sequence length="214" mass="24378">LTIHKKLFFRTSLFLIACRPLLREGQNTEGTGDEWILNGDNKRDTLFTANAEGICSLMGYITIFYISDAVAKFVSKTGIRVKSWVECCWRLYIFAFIFYIMQLGAEWTLGQPCRRVVNISYVFAQMSFFTFTLICNCLLFPDENPWYGVQPCLSTSVNKSGLIFFLLANIFTGAVNLAVDTHHTDDITAICILVGYLFCLCIIAHYRTKMNTNC</sequence>
<protein>
    <submittedName>
        <fullName evidence="7">SYPL1</fullName>
    </submittedName>
</protein>
<dbReference type="GO" id="GO:0005783">
    <property type="term" value="C:endoplasmic reticulum"/>
    <property type="evidence" value="ECO:0007669"/>
    <property type="project" value="TreeGrafter"/>
</dbReference>
<evidence type="ECO:0000256" key="4">
    <source>
        <dbReference type="ARBA" id="ARBA00023136"/>
    </source>
</evidence>
<keyword evidence="4 5" id="KW-0472">Membrane</keyword>
<dbReference type="WBParaSite" id="ACAC_0000872101-mRNA-1">
    <property type="protein sequence ID" value="ACAC_0000872101-mRNA-1"/>
    <property type="gene ID" value="ACAC_0000872101"/>
</dbReference>
<keyword evidence="3 5" id="KW-1133">Transmembrane helix</keyword>
<reference evidence="6" key="1">
    <citation type="submission" date="2012-09" db="EMBL/GenBank/DDBJ databases">
        <authorList>
            <person name="Martin A.A."/>
        </authorList>
    </citation>
    <scope>NUCLEOTIDE SEQUENCE</scope>
</reference>
<evidence type="ECO:0000256" key="5">
    <source>
        <dbReference type="SAM" id="Phobius"/>
    </source>
</evidence>
<evidence type="ECO:0000313" key="7">
    <source>
        <dbReference type="WBParaSite" id="ACAC_0000872101-mRNA-1"/>
    </source>
</evidence>
<feature type="transmembrane region" description="Helical" evidence="5">
    <location>
        <begin position="47"/>
        <end position="66"/>
    </location>
</feature>
<keyword evidence="6" id="KW-1185">Reference proteome</keyword>
<dbReference type="GO" id="GO:0006506">
    <property type="term" value="P:GPI anchor biosynthetic process"/>
    <property type="evidence" value="ECO:0007669"/>
    <property type="project" value="InterPro"/>
</dbReference>
<organism evidence="6 7">
    <name type="scientific">Angiostrongylus cantonensis</name>
    <name type="common">Rat lungworm</name>
    <dbReference type="NCBI Taxonomy" id="6313"/>
    <lineage>
        <taxon>Eukaryota</taxon>
        <taxon>Metazoa</taxon>
        <taxon>Ecdysozoa</taxon>
        <taxon>Nematoda</taxon>
        <taxon>Chromadorea</taxon>
        <taxon>Rhabditida</taxon>
        <taxon>Rhabditina</taxon>
        <taxon>Rhabditomorpha</taxon>
        <taxon>Strongyloidea</taxon>
        <taxon>Metastrongylidae</taxon>
        <taxon>Angiostrongylus</taxon>
    </lineage>
</organism>
<accession>A0A0K0DDD4</accession>
<name>A0A0K0DDD4_ANGCA</name>
<evidence type="ECO:0000313" key="6">
    <source>
        <dbReference type="Proteomes" id="UP000035642"/>
    </source>
</evidence>
<dbReference type="AlphaFoldDB" id="A0A0K0DDD4"/>
<feature type="transmembrane region" description="Helical" evidence="5">
    <location>
        <begin position="119"/>
        <end position="140"/>
    </location>
</feature>
<dbReference type="Proteomes" id="UP000035642">
    <property type="component" value="Unassembled WGS sequence"/>
</dbReference>
<dbReference type="GO" id="GO:0032216">
    <property type="term" value="F:glucosaminyl-phosphatidylinositol O-acyltransferase activity"/>
    <property type="evidence" value="ECO:0007669"/>
    <property type="project" value="TreeGrafter"/>
</dbReference>
<proteinExistence type="predicted"/>
<evidence type="ECO:0000256" key="1">
    <source>
        <dbReference type="ARBA" id="ARBA00004141"/>
    </source>
</evidence>
<evidence type="ECO:0000256" key="3">
    <source>
        <dbReference type="ARBA" id="ARBA00022989"/>
    </source>
</evidence>
<feature type="transmembrane region" description="Helical" evidence="5">
    <location>
        <begin position="187"/>
        <end position="206"/>
    </location>
</feature>
<keyword evidence="2 5" id="KW-0812">Transmembrane</keyword>
<dbReference type="Pfam" id="PF06423">
    <property type="entry name" value="GWT1"/>
    <property type="match status" value="1"/>
</dbReference>
<dbReference type="InterPro" id="IPR009447">
    <property type="entry name" value="PIGW/GWT1"/>
</dbReference>
<reference evidence="7" key="2">
    <citation type="submission" date="2017-02" db="UniProtKB">
        <authorList>
            <consortium name="WormBaseParasite"/>
        </authorList>
    </citation>
    <scope>IDENTIFICATION</scope>
</reference>
<dbReference type="GO" id="GO:0072659">
    <property type="term" value="P:protein localization to plasma membrane"/>
    <property type="evidence" value="ECO:0007669"/>
    <property type="project" value="TreeGrafter"/>
</dbReference>
<feature type="transmembrane region" description="Helical" evidence="5">
    <location>
        <begin position="161"/>
        <end position="181"/>
    </location>
</feature>